<accession>A0A917RFK5</accession>
<feature type="region of interest" description="Disordered" evidence="1">
    <location>
        <begin position="56"/>
        <end position="75"/>
    </location>
</feature>
<proteinExistence type="predicted"/>
<keyword evidence="3" id="KW-1185">Reference proteome</keyword>
<dbReference type="EMBL" id="BMMH01000003">
    <property type="protein sequence ID" value="GGL05550.1"/>
    <property type="molecule type" value="Genomic_DNA"/>
</dbReference>
<feature type="region of interest" description="Disordered" evidence="1">
    <location>
        <begin position="15"/>
        <end position="41"/>
    </location>
</feature>
<feature type="region of interest" description="Disordered" evidence="1">
    <location>
        <begin position="80"/>
        <end position="100"/>
    </location>
</feature>
<feature type="compositionally biased region" description="Polar residues" evidence="1">
    <location>
        <begin position="30"/>
        <end position="40"/>
    </location>
</feature>
<evidence type="ECO:0000313" key="2">
    <source>
        <dbReference type="EMBL" id="GGL05550.1"/>
    </source>
</evidence>
<sequence>MIRAVVATPVVCHGRGRRVDTGHATPRSYAPSQGTGQFARTATDIDSIVSWARTTRPDQFGEQSPMPTEEPHCGEQVVAAHTRDDQSSTRIIDEHGCAGR</sequence>
<protein>
    <submittedName>
        <fullName evidence="2">Uncharacterized protein</fullName>
    </submittedName>
</protein>
<name>A0A917RFK5_9NOCA</name>
<dbReference type="AlphaFoldDB" id="A0A917RFK5"/>
<feature type="compositionally biased region" description="Basic and acidic residues" evidence="1">
    <location>
        <begin position="81"/>
        <end position="100"/>
    </location>
</feature>
<gene>
    <name evidence="2" type="ORF">GCM10011588_20020</name>
</gene>
<reference evidence="2" key="2">
    <citation type="submission" date="2020-09" db="EMBL/GenBank/DDBJ databases">
        <authorList>
            <person name="Sun Q."/>
            <person name="Zhou Y."/>
        </authorList>
    </citation>
    <scope>NUCLEOTIDE SEQUENCE</scope>
    <source>
        <strain evidence="2">CGMCC 4.3508</strain>
    </source>
</reference>
<organism evidence="2 3">
    <name type="scientific">Nocardia jinanensis</name>
    <dbReference type="NCBI Taxonomy" id="382504"/>
    <lineage>
        <taxon>Bacteria</taxon>
        <taxon>Bacillati</taxon>
        <taxon>Actinomycetota</taxon>
        <taxon>Actinomycetes</taxon>
        <taxon>Mycobacteriales</taxon>
        <taxon>Nocardiaceae</taxon>
        <taxon>Nocardia</taxon>
    </lineage>
</organism>
<evidence type="ECO:0000313" key="3">
    <source>
        <dbReference type="Proteomes" id="UP000638263"/>
    </source>
</evidence>
<reference evidence="2" key="1">
    <citation type="journal article" date="2014" name="Int. J. Syst. Evol. Microbiol.">
        <title>Complete genome sequence of Corynebacterium casei LMG S-19264T (=DSM 44701T), isolated from a smear-ripened cheese.</title>
        <authorList>
            <consortium name="US DOE Joint Genome Institute (JGI-PGF)"/>
            <person name="Walter F."/>
            <person name="Albersmeier A."/>
            <person name="Kalinowski J."/>
            <person name="Ruckert C."/>
        </authorList>
    </citation>
    <scope>NUCLEOTIDE SEQUENCE</scope>
    <source>
        <strain evidence="2">CGMCC 4.3508</strain>
    </source>
</reference>
<dbReference type="Proteomes" id="UP000638263">
    <property type="component" value="Unassembled WGS sequence"/>
</dbReference>
<evidence type="ECO:0000256" key="1">
    <source>
        <dbReference type="SAM" id="MobiDB-lite"/>
    </source>
</evidence>
<comment type="caution">
    <text evidence="2">The sequence shown here is derived from an EMBL/GenBank/DDBJ whole genome shotgun (WGS) entry which is preliminary data.</text>
</comment>